<proteinExistence type="predicted"/>
<dbReference type="Proteomes" id="UP000308917">
    <property type="component" value="Unassembled WGS sequence"/>
</dbReference>
<protein>
    <submittedName>
        <fullName evidence="1">Uncharacterized protein</fullName>
    </submittedName>
</protein>
<gene>
    <name evidence="1" type="ORF">E9531_01010</name>
</gene>
<keyword evidence="2" id="KW-1185">Reference proteome</keyword>
<evidence type="ECO:0000313" key="2">
    <source>
        <dbReference type="Proteomes" id="UP000308917"/>
    </source>
</evidence>
<dbReference type="AlphaFoldDB" id="A0A4V4GSC9"/>
<sequence length="83" mass="9507">MKKVVPFELQGSDIDEYWNGHYARLKGSTIRLVHRPTGQDAFGEVPQVHQTKASLQKAQEALRSELMKQLTERVAKHLRLPGR</sequence>
<accession>A0A4V4GSC9</accession>
<evidence type="ECO:0000313" key="1">
    <source>
        <dbReference type="EMBL" id="THU05166.1"/>
    </source>
</evidence>
<name>A0A4V4GSC9_9BURK</name>
<dbReference type="EMBL" id="STFG01000001">
    <property type="protein sequence ID" value="THU05166.1"/>
    <property type="molecule type" value="Genomic_DNA"/>
</dbReference>
<comment type="caution">
    <text evidence="1">The sequence shown here is derived from an EMBL/GenBank/DDBJ whole genome shotgun (WGS) entry which is preliminary data.</text>
</comment>
<dbReference type="RefSeq" id="WP_136571878.1">
    <property type="nucleotide sequence ID" value="NZ_STFG01000001.1"/>
</dbReference>
<reference evidence="1 2" key="1">
    <citation type="journal article" date="2015" name="Antonie Van Leeuwenhoek">
        <title>Lampropedia puyangensis sp. nov., isolated from symptomatic bark of Populus ? euramericana canker and emended description of Lampropedia hyalina (Ehrenberg 1832) Lee et al. 2004.</title>
        <authorList>
            <person name="Li Y."/>
            <person name="Wang T."/>
            <person name="Piao C.G."/>
            <person name="Wang L.F."/>
            <person name="Tian G.Z."/>
            <person name="Zhu T.H."/>
            <person name="Guo M.W."/>
        </authorList>
    </citation>
    <scope>NUCLEOTIDE SEQUENCE [LARGE SCALE GENOMIC DNA]</scope>
    <source>
        <strain evidence="1 2">2-bin</strain>
    </source>
</reference>
<organism evidence="1 2">
    <name type="scientific">Lampropedia puyangensis</name>
    <dbReference type="NCBI Taxonomy" id="1330072"/>
    <lineage>
        <taxon>Bacteria</taxon>
        <taxon>Pseudomonadati</taxon>
        <taxon>Pseudomonadota</taxon>
        <taxon>Betaproteobacteria</taxon>
        <taxon>Burkholderiales</taxon>
        <taxon>Comamonadaceae</taxon>
        <taxon>Lampropedia</taxon>
    </lineage>
</organism>